<proteinExistence type="predicted"/>
<dbReference type="AlphaFoldDB" id="A0A0R1W472"/>
<dbReference type="PIRSF" id="PIRSF015268">
    <property type="entry name" value="Virulence_RhuM"/>
    <property type="match status" value="1"/>
</dbReference>
<dbReference type="Proteomes" id="UP000051820">
    <property type="component" value="Unassembled WGS sequence"/>
</dbReference>
<dbReference type="eggNOG" id="COG3943">
    <property type="taxonomic scope" value="Bacteria"/>
</dbReference>
<dbReference type="PATRIC" id="fig|1423807.3.peg.2196"/>
<evidence type="ECO:0008006" key="3">
    <source>
        <dbReference type="Google" id="ProtNLM"/>
    </source>
</evidence>
<dbReference type="PANTHER" id="PTHR35810">
    <property type="entry name" value="CYTOPLASMIC PROTEIN-RELATED"/>
    <property type="match status" value="1"/>
</dbReference>
<keyword evidence="2" id="KW-1185">Reference proteome</keyword>
<dbReference type="RefSeq" id="WP_010621011.1">
    <property type="nucleotide sequence ID" value="NZ_AZGF01000006.1"/>
</dbReference>
<evidence type="ECO:0000313" key="2">
    <source>
        <dbReference type="Proteomes" id="UP000051820"/>
    </source>
</evidence>
<accession>A0A0R1W472</accession>
<sequence length="338" mass="39052">MDKQAKFLLYKTERGNVGINVIISDNTIWTTQKSISQLFDVSIPTISRHFKTIFDSGELDEKVVVTKNVITTQHGALKGKTQSRETNFYNLDAIISVGYRVNSLQATRFRQWATQTLKEYMIKGFVLDDERLKQGSNLLDKDYFDELLERVRSIRASERRIWLKVTDIFAEISSDYDKDSPVAKQFYATVQNKFHYAITGHTAAEIINEQADHTKPHMGLTTWKNSPNGRVLKSDSQVAKNYLDKKQITALERNVSSYFDYIEDLIERRNAFTMSEFADSIDRFLTFREYKVLPNNGSVSMKTAKSKASAEYDEFNKTQKINSDFDKQVKKMIDSDKE</sequence>
<dbReference type="Pfam" id="PF13310">
    <property type="entry name" value="Virulence_RhuM"/>
    <property type="match status" value="1"/>
</dbReference>
<dbReference type="STRING" id="1423807.FD16_GL002139"/>
<dbReference type="InterPro" id="IPR011204">
    <property type="entry name" value="Virulence_RhuM-like"/>
</dbReference>
<dbReference type="PANTHER" id="PTHR35810:SF1">
    <property type="entry name" value="CYTOPLASMIC PROTEIN"/>
    <property type="match status" value="1"/>
</dbReference>
<reference evidence="1 2" key="1">
    <citation type="journal article" date="2015" name="Genome Announc.">
        <title>Expanding the biotechnology potential of lactobacilli through comparative genomics of 213 strains and associated genera.</title>
        <authorList>
            <person name="Sun Z."/>
            <person name="Harris H.M."/>
            <person name="McCann A."/>
            <person name="Guo C."/>
            <person name="Argimon S."/>
            <person name="Zhang W."/>
            <person name="Yang X."/>
            <person name="Jeffery I.B."/>
            <person name="Cooney J.C."/>
            <person name="Kagawa T.F."/>
            <person name="Liu W."/>
            <person name="Song Y."/>
            <person name="Salvetti E."/>
            <person name="Wrobel A."/>
            <person name="Rasinkangas P."/>
            <person name="Parkhill J."/>
            <person name="Rea M.C."/>
            <person name="O'Sullivan O."/>
            <person name="Ritari J."/>
            <person name="Douillard F.P."/>
            <person name="Paul Ross R."/>
            <person name="Yang R."/>
            <person name="Briner A.E."/>
            <person name="Felis G.E."/>
            <person name="de Vos W.M."/>
            <person name="Barrangou R."/>
            <person name="Klaenhammer T.R."/>
            <person name="Caufield P.W."/>
            <person name="Cui Y."/>
            <person name="Zhang H."/>
            <person name="O'Toole P.W."/>
        </authorList>
    </citation>
    <scope>NUCLEOTIDE SEQUENCE [LARGE SCALE GENOMIC DNA]</scope>
    <source>
        <strain evidence="1 2">DSM 5007</strain>
    </source>
</reference>
<dbReference type="OrthoDB" id="9802752at2"/>
<name>A0A0R1W472_9LACO</name>
<evidence type="ECO:0000313" key="1">
    <source>
        <dbReference type="EMBL" id="KRM12625.1"/>
    </source>
</evidence>
<protein>
    <recommendedName>
        <fullName evidence="3">Bro-N domain-containing protein</fullName>
    </recommendedName>
</protein>
<gene>
    <name evidence="1" type="ORF">FD16_GL002139</name>
</gene>
<comment type="caution">
    <text evidence="1">The sequence shown here is derived from an EMBL/GenBank/DDBJ whole genome shotgun (WGS) entry which is preliminary data.</text>
</comment>
<organism evidence="1 2">
    <name type="scientific">Paucilactobacillus suebicus DSM 5007 = KCTC 3549</name>
    <dbReference type="NCBI Taxonomy" id="1423807"/>
    <lineage>
        <taxon>Bacteria</taxon>
        <taxon>Bacillati</taxon>
        <taxon>Bacillota</taxon>
        <taxon>Bacilli</taxon>
        <taxon>Lactobacillales</taxon>
        <taxon>Lactobacillaceae</taxon>
        <taxon>Paucilactobacillus</taxon>
    </lineage>
</organism>
<dbReference type="EMBL" id="AZGF01000006">
    <property type="protein sequence ID" value="KRM12625.1"/>
    <property type="molecule type" value="Genomic_DNA"/>
</dbReference>